<dbReference type="Pfam" id="PF00534">
    <property type="entry name" value="Glycos_transf_1"/>
    <property type="match status" value="1"/>
</dbReference>
<feature type="domain" description="Glycosyltransferase subfamily 4-like N-terminal" evidence="2">
    <location>
        <begin position="42"/>
        <end position="183"/>
    </location>
</feature>
<dbReference type="InterPro" id="IPR028098">
    <property type="entry name" value="Glyco_trans_4-like_N"/>
</dbReference>
<accession>A0A822N6D3</accession>
<dbReference type="Gene3D" id="3.40.50.2000">
    <property type="entry name" value="Glycogen Phosphorylase B"/>
    <property type="match status" value="2"/>
</dbReference>
<sequence>MTAQMTAQTTRPNRNREMKILVCASYLHAWNSLRPEAAIFIELARQGHQVTIMTQGESEHVSKLEECGIRVVDGYPKRKVCFDTIKKIRHELKTHDYDICYAFNSKTIPNAAFACIGFNVKLVVYRGTTGGLYRHDPSAYLTQLHPRVDGIVCVSEAVRQDVVKRVWKNKDNVVTIYKGHELDWYKVPPTERSEFGLNEDDVVAITAAHVRPSKGISVLLEATKYITAPNFHLILAGSGYEPHFDEMKASPMSERIHYIGHRTDIPSIMCMADFQVQPSISGEGLPRTIVEAMANGTTSVVTTTGGAPELVVDGETGYIVPTGDAKALGEAMDKLAQDKAKCTTMSEAAKKRLDESFSSRVTVKKHLEFFEKLLKQ</sequence>
<dbReference type="GO" id="GO:0016757">
    <property type="term" value="F:glycosyltransferase activity"/>
    <property type="evidence" value="ECO:0007669"/>
    <property type="project" value="InterPro"/>
</dbReference>
<organism evidence="3 4">
    <name type="scientific">Vibrio crassostreae</name>
    <dbReference type="NCBI Taxonomy" id="246167"/>
    <lineage>
        <taxon>Bacteria</taxon>
        <taxon>Pseudomonadati</taxon>
        <taxon>Pseudomonadota</taxon>
        <taxon>Gammaproteobacteria</taxon>
        <taxon>Vibrionales</taxon>
        <taxon>Vibrionaceae</taxon>
        <taxon>Vibrio</taxon>
    </lineage>
</organism>
<feature type="domain" description="Glycosyl transferase family 1" evidence="1">
    <location>
        <begin position="190"/>
        <end position="352"/>
    </location>
</feature>
<dbReference type="GO" id="GO:1901135">
    <property type="term" value="P:carbohydrate derivative metabolic process"/>
    <property type="evidence" value="ECO:0007669"/>
    <property type="project" value="UniProtKB-ARBA"/>
</dbReference>
<dbReference type="Proteomes" id="UP000049495">
    <property type="component" value="Unassembled WGS sequence"/>
</dbReference>
<dbReference type="InterPro" id="IPR001296">
    <property type="entry name" value="Glyco_trans_1"/>
</dbReference>
<dbReference type="AlphaFoldDB" id="A0A822N6D3"/>
<evidence type="ECO:0000259" key="1">
    <source>
        <dbReference type="Pfam" id="PF00534"/>
    </source>
</evidence>
<evidence type="ECO:0000313" key="4">
    <source>
        <dbReference type="Proteomes" id="UP000049495"/>
    </source>
</evidence>
<proteinExistence type="predicted"/>
<name>A0A822N6D3_9VIBR</name>
<dbReference type="SUPFAM" id="SSF53756">
    <property type="entry name" value="UDP-Glycosyltransferase/glycogen phosphorylase"/>
    <property type="match status" value="1"/>
</dbReference>
<dbReference type="Pfam" id="PF13439">
    <property type="entry name" value="Glyco_transf_4"/>
    <property type="match status" value="1"/>
</dbReference>
<reference evidence="4" key="1">
    <citation type="submission" date="2014-06" db="EMBL/GenBank/DDBJ databases">
        <authorList>
            <person name="Le Roux Frederique"/>
        </authorList>
    </citation>
    <scope>NUCLEOTIDE SEQUENCE [LARGE SCALE GENOMIC DNA]</scope>
    <source>
        <strain evidence="4">J5-5</strain>
    </source>
</reference>
<evidence type="ECO:0000259" key="2">
    <source>
        <dbReference type="Pfam" id="PF13439"/>
    </source>
</evidence>
<dbReference type="PANTHER" id="PTHR12526">
    <property type="entry name" value="GLYCOSYLTRANSFERASE"/>
    <property type="match status" value="1"/>
</dbReference>
<dbReference type="EMBL" id="CCJV01000137">
    <property type="protein sequence ID" value="CDT61292.1"/>
    <property type="molecule type" value="Genomic_DNA"/>
</dbReference>
<protein>
    <submittedName>
        <fullName evidence="3">Putative capsular polysaccharide biosynthesis protein</fullName>
    </submittedName>
</protein>
<comment type="caution">
    <text evidence="3">The sequence shown here is derived from an EMBL/GenBank/DDBJ whole genome shotgun (WGS) entry which is preliminary data.</text>
</comment>
<dbReference type="CDD" id="cd03801">
    <property type="entry name" value="GT4_PimA-like"/>
    <property type="match status" value="1"/>
</dbReference>
<gene>
    <name evidence="3" type="ORF">VCR5J5_730101</name>
</gene>
<evidence type="ECO:0000313" key="3">
    <source>
        <dbReference type="EMBL" id="CDT61292.1"/>
    </source>
</evidence>